<dbReference type="NCBIfam" id="TIGR01603">
    <property type="entry name" value="maj_tail_phi13"/>
    <property type="match status" value="1"/>
</dbReference>
<dbReference type="Proteomes" id="UP000260721">
    <property type="component" value="Unassembled WGS sequence"/>
</dbReference>
<comment type="caution">
    <text evidence="1">The sequence shown here is derived from an EMBL/GenBank/DDBJ whole genome shotgun (WGS) entry which is preliminary data.</text>
</comment>
<evidence type="ECO:0000313" key="2">
    <source>
        <dbReference type="Proteomes" id="UP000260721"/>
    </source>
</evidence>
<dbReference type="InterPro" id="IPR006490">
    <property type="entry name" value="Maj_tail_phi13"/>
</dbReference>
<sequence length="206" mass="23026">MAKKGLSRLFMAEYSYDEGTKKVTYKSGCENERMASYSTEISSSEASNLYLNNQIAETEGGKFQSGTFTLETGDLSPETSIMICGLKKKSVTIDGVDDPVEEVIYDDDMKPTDLGIGTIELHQKNGVEFYRAIVLPKVFFNVPSDSATTKGESVEWQTQETSGTIQRSDELTEENKHPWKRYADCATEEIAVAYIKHLLNITDEDQ</sequence>
<dbReference type="AlphaFoldDB" id="A0A3E3E439"/>
<dbReference type="EMBL" id="QUSK01000013">
    <property type="protein sequence ID" value="RGD76351.1"/>
    <property type="molecule type" value="Genomic_DNA"/>
</dbReference>
<dbReference type="RefSeq" id="WP_117446289.1">
    <property type="nucleotide sequence ID" value="NZ_QUSK01000013.1"/>
</dbReference>
<gene>
    <name evidence="1" type="ORF">DXC78_06575</name>
</gene>
<evidence type="ECO:0000313" key="1">
    <source>
        <dbReference type="EMBL" id="RGD76351.1"/>
    </source>
</evidence>
<name>A0A3E3E439_9FIRM</name>
<accession>A0A3E3E439</accession>
<reference evidence="1 2" key="1">
    <citation type="submission" date="2018-08" db="EMBL/GenBank/DDBJ databases">
        <title>A genome reference for cultivated species of the human gut microbiota.</title>
        <authorList>
            <person name="Zou Y."/>
            <person name="Xue W."/>
            <person name="Luo G."/>
        </authorList>
    </citation>
    <scope>NUCLEOTIDE SEQUENCE [LARGE SCALE GENOMIC DNA]</scope>
    <source>
        <strain evidence="1 2">TF08-11</strain>
    </source>
</reference>
<organism evidence="1 2">
    <name type="scientific">Faecalicoccus pleomorphus</name>
    <dbReference type="NCBI Taxonomy" id="1323"/>
    <lineage>
        <taxon>Bacteria</taxon>
        <taxon>Bacillati</taxon>
        <taxon>Bacillota</taxon>
        <taxon>Erysipelotrichia</taxon>
        <taxon>Erysipelotrichales</taxon>
        <taxon>Erysipelotrichaceae</taxon>
        <taxon>Faecalicoccus</taxon>
    </lineage>
</organism>
<protein>
    <submittedName>
        <fullName evidence="1">Phage tail protein</fullName>
    </submittedName>
</protein>
<proteinExistence type="predicted"/>